<organism evidence="2 3">
    <name type="scientific">Thalassospira profundimaris</name>
    <dbReference type="NCBI Taxonomy" id="502049"/>
    <lineage>
        <taxon>Bacteria</taxon>
        <taxon>Pseudomonadati</taxon>
        <taxon>Pseudomonadota</taxon>
        <taxon>Alphaproteobacteria</taxon>
        <taxon>Rhodospirillales</taxon>
        <taxon>Thalassospiraceae</taxon>
        <taxon>Thalassospira</taxon>
    </lineage>
</organism>
<feature type="repeat" description="TPR" evidence="1">
    <location>
        <begin position="522"/>
        <end position="555"/>
    </location>
</feature>
<dbReference type="Gene3D" id="1.25.40.10">
    <property type="entry name" value="Tetratricopeptide repeat domain"/>
    <property type="match status" value="2"/>
</dbReference>
<dbReference type="Proteomes" id="UP000253226">
    <property type="component" value="Unassembled WGS sequence"/>
</dbReference>
<dbReference type="PROSITE" id="PS51257">
    <property type="entry name" value="PROKAR_LIPOPROTEIN"/>
    <property type="match status" value="1"/>
</dbReference>
<dbReference type="InterPro" id="IPR019734">
    <property type="entry name" value="TPR_rpt"/>
</dbReference>
<reference evidence="2 3" key="1">
    <citation type="submission" date="2014-07" db="EMBL/GenBank/DDBJ databases">
        <title>Draft genome sequence of Thalassospira profundimaris 35.</title>
        <authorList>
            <person name="Lai Q."/>
            <person name="Shao Z."/>
        </authorList>
    </citation>
    <scope>NUCLEOTIDE SEQUENCE [LARGE SCALE GENOMIC DNA]</scope>
    <source>
        <strain evidence="2 3">35</strain>
    </source>
</reference>
<dbReference type="PROSITE" id="PS50293">
    <property type="entry name" value="TPR_REGION"/>
    <property type="match status" value="1"/>
</dbReference>
<evidence type="ECO:0000313" key="3">
    <source>
        <dbReference type="Proteomes" id="UP000253226"/>
    </source>
</evidence>
<dbReference type="SUPFAM" id="SSF48452">
    <property type="entry name" value="TPR-like"/>
    <property type="match status" value="3"/>
</dbReference>
<protein>
    <recommendedName>
        <fullName evidence="4">Tetratricopeptide repeat protein</fullName>
    </recommendedName>
</protein>
<dbReference type="SMART" id="SM00028">
    <property type="entry name" value="TPR"/>
    <property type="match status" value="8"/>
</dbReference>
<evidence type="ECO:0000313" key="2">
    <source>
        <dbReference type="EMBL" id="RCK38970.1"/>
    </source>
</evidence>
<keyword evidence="1" id="KW-0802">TPR repeat</keyword>
<evidence type="ECO:0000256" key="1">
    <source>
        <dbReference type="PROSITE-ProRule" id="PRU00339"/>
    </source>
</evidence>
<dbReference type="Pfam" id="PF13414">
    <property type="entry name" value="TPR_11"/>
    <property type="match status" value="1"/>
</dbReference>
<feature type="repeat" description="TPR" evidence="1">
    <location>
        <begin position="488"/>
        <end position="521"/>
    </location>
</feature>
<evidence type="ECO:0008006" key="4">
    <source>
        <dbReference type="Google" id="ProtNLM"/>
    </source>
</evidence>
<proteinExistence type="predicted"/>
<dbReference type="PANTHER" id="PTHR12558:SF13">
    <property type="entry name" value="CELL DIVISION CYCLE PROTEIN 27 HOMOLOG"/>
    <property type="match status" value="1"/>
</dbReference>
<sequence length="579" mass="64543">MRTQDKPLKRQLLHIIIPMTALALSACGTMPRQTEKVEFQYPQSDGFSGNFLAGKAAQLENRSNYAAQYLLRAHELEPDNAELRRRAFLALISDGRISDASAIASQLQRENSEDLFAALTVMDTAIHEDRYQDAIDVVSALPQRGINALIAPLAKAWLYAGLNKKTEALTSLDEMQGNGALSPLSEYHRGLILAYFDDLNGAERALASAYGDPADAPLRAAEALGAVYERKGQVQKAALLYQSYMDRHPQSLAMPYHLTRLDRGEPPLATMQTPASGLAEAYLDIATLLSQENAVDPALLMARYSLALRPYDDITRLLVGEVMEVQERYDAAITVYSAIPHDSPHSWNARLRTASSLEQVGQADKAIAILKDMVAERKDRPDALIQLGDILRIQGDYAGAADAYDKAITRLGGDTVVGWRLLYRRGIAHERAGDWKKAESDFLLALEMEPEQPYVLNYLGYSWVDMGLNIKQAEDMLKRAVELQPDDGYIVDSLGWVYYKLGRFEDAVEQLEKAVELKPDDPTINDHLGDAYWQIGRYHEARFQWHRALSFNPTEELRTTVEAKLNGQVPNVAPIVVNN</sequence>
<accession>A0A367WER5</accession>
<dbReference type="Pfam" id="PF13432">
    <property type="entry name" value="TPR_16"/>
    <property type="match status" value="1"/>
</dbReference>
<dbReference type="EMBL" id="JPWF01000002">
    <property type="protein sequence ID" value="RCK38970.1"/>
    <property type="molecule type" value="Genomic_DNA"/>
</dbReference>
<dbReference type="AlphaFoldDB" id="A0A367WER5"/>
<feature type="repeat" description="TPR" evidence="1">
    <location>
        <begin position="419"/>
        <end position="452"/>
    </location>
</feature>
<name>A0A367WER5_9PROT</name>
<dbReference type="PROSITE" id="PS50005">
    <property type="entry name" value="TPR"/>
    <property type="match status" value="3"/>
</dbReference>
<dbReference type="InterPro" id="IPR011990">
    <property type="entry name" value="TPR-like_helical_dom_sf"/>
</dbReference>
<gene>
    <name evidence="2" type="ORF">TH19_04020</name>
</gene>
<comment type="caution">
    <text evidence="2">The sequence shown here is derived from an EMBL/GenBank/DDBJ whole genome shotgun (WGS) entry which is preliminary data.</text>
</comment>
<dbReference type="PANTHER" id="PTHR12558">
    <property type="entry name" value="CELL DIVISION CYCLE 16,23,27"/>
    <property type="match status" value="1"/>
</dbReference>
<dbReference type="Pfam" id="PF13174">
    <property type="entry name" value="TPR_6"/>
    <property type="match status" value="1"/>
</dbReference>